<keyword evidence="5 9" id="KW-0418">Kinase</keyword>
<feature type="binding site" evidence="9">
    <location>
        <begin position="117"/>
        <end position="118"/>
    </location>
    <ligand>
        <name>ATP</name>
        <dbReference type="ChEBI" id="CHEBI:30616"/>
    </ligand>
</feature>
<evidence type="ECO:0000256" key="2">
    <source>
        <dbReference type="ARBA" id="ARBA00022723"/>
    </source>
</evidence>
<protein>
    <recommendedName>
        <fullName evidence="9">Ribose-phosphate pyrophosphokinase</fullName>
        <shortName evidence="9">RPPK</shortName>
        <ecNumber evidence="9">2.7.6.1</ecNumber>
    </recommendedName>
    <alternativeName>
        <fullName evidence="9">5-phospho-D-ribosyl alpha-1-diphosphate synthase</fullName>
    </alternativeName>
    <alternativeName>
        <fullName evidence="9">Phosphoribosyl diphosphate synthase</fullName>
    </alternativeName>
    <alternativeName>
        <fullName evidence="9">Phosphoribosyl pyrophosphate synthase</fullName>
        <shortName evidence="9">P-Rib-PP synthase</shortName>
        <shortName evidence="9">PRPP synthase</shortName>
        <shortName evidence="9">PRPPase</shortName>
    </alternativeName>
</protein>
<evidence type="ECO:0000256" key="7">
    <source>
        <dbReference type="ARBA" id="ARBA00022842"/>
    </source>
</evidence>
<comment type="subcellular location">
    <subcellularLocation>
        <location evidence="9">Cytoplasm</location>
    </subcellularLocation>
</comment>
<feature type="binding site" evidence="9">
    <location>
        <begin position="245"/>
        <end position="249"/>
    </location>
    <ligand>
        <name>D-ribose 5-phosphate</name>
        <dbReference type="ChEBI" id="CHEBI:78346"/>
    </ligand>
</feature>
<keyword evidence="7 9" id="KW-0460">Magnesium</keyword>
<gene>
    <name evidence="9" type="primary">prs</name>
    <name evidence="11" type="ORF">NPRO_20560</name>
</gene>
<dbReference type="PROSITE" id="PS00114">
    <property type="entry name" value="PRPP_SYNTHASE"/>
    <property type="match status" value="1"/>
</dbReference>
<keyword evidence="9" id="KW-0963">Cytoplasm</keyword>
<comment type="pathway">
    <text evidence="9">Metabolic intermediate biosynthesis; 5-phospho-alpha-D-ribose 1-diphosphate biosynthesis; 5-phospho-alpha-D-ribose 1-diphosphate from D-ribose 5-phosphate (route I): step 1/1.</text>
</comment>
<dbReference type="GO" id="GO:0004749">
    <property type="term" value="F:ribose phosphate diphosphokinase activity"/>
    <property type="evidence" value="ECO:0007669"/>
    <property type="project" value="UniProtKB-UniRule"/>
</dbReference>
<sequence>MGIEMASAQRSAVEMSSRREELEGMKLFAGNANRELANRVAEYLDIDLGRLTATRFSDGEIRVLVDESARGNDVFLLQPTCHPVNDSLMELLIMLDAFRRASARRITVVMPYFGYARQDKKIKPREPITARLVADLIQVAGAHRVVCVDLHAEQIMGFFDIPVDHLYAGPILGRHMIDQHLQEQDIVVVSPDVAGVTRARALAEMLNSPLAIIAKRRPEPNKVDIVEIIGDVEGKRCIMIDDMIDTGGSIIQGAEALLKRGAVDVMASCTHPVFSGNAAQRLQDSVISQVITLDTIPIPSERQFPKLTVLQIAPLVAEAIRRIHLNVSVSSLFNEWR</sequence>
<feature type="binding site" evidence="9">
    <location>
        <position position="217"/>
    </location>
    <ligand>
        <name>D-ribose 5-phosphate</name>
        <dbReference type="ChEBI" id="CHEBI:78346"/>
    </ligand>
</feature>
<keyword evidence="3 9" id="KW-0545">Nucleotide biosynthesis</keyword>
<dbReference type="InterPro" id="IPR029099">
    <property type="entry name" value="Pribosyltran_N"/>
</dbReference>
<dbReference type="InterPro" id="IPR037515">
    <property type="entry name" value="Rib-P_diPkinase_bac"/>
</dbReference>
<dbReference type="Gene3D" id="3.40.50.2020">
    <property type="match status" value="2"/>
</dbReference>
<dbReference type="GO" id="GO:0006015">
    <property type="term" value="P:5-phosphoribose 1-diphosphate biosynthetic process"/>
    <property type="evidence" value="ECO:0007669"/>
    <property type="project" value="UniProtKB-UniRule"/>
</dbReference>
<comment type="catalytic activity">
    <reaction evidence="8 9">
        <text>D-ribose 5-phosphate + ATP = 5-phospho-alpha-D-ribose 1-diphosphate + AMP + H(+)</text>
        <dbReference type="Rhea" id="RHEA:15609"/>
        <dbReference type="ChEBI" id="CHEBI:15378"/>
        <dbReference type="ChEBI" id="CHEBI:30616"/>
        <dbReference type="ChEBI" id="CHEBI:58017"/>
        <dbReference type="ChEBI" id="CHEBI:78346"/>
        <dbReference type="ChEBI" id="CHEBI:456215"/>
        <dbReference type="EC" id="2.7.6.1"/>
    </reaction>
</comment>
<dbReference type="KEGG" id="npy:NPRO_20560"/>
<keyword evidence="1 9" id="KW-0808">Transferase</keyword>
<dbReference type="SMART" id="SM01400">
    <property type="entry name" value="Pribosyltran_N"/>
    <property type="match status" value="1"/>
</dbReference>
<dbReference type="Proteomes" id="UP000662873">
    <property type="component" value="Chromosome"/>
</dbReference>
<comment type="function">
    <text evidence="9">Involved in the biosynthesis of the central metabolite phospho-alpha-D-ribosyl-1-pyrophosphate (PRPP) via the transfer of pyrophosphoryl group from ATP to 1-hydroxyl of ribose-5-phosphate (Rib-5-P).</text>
</comment>
<dbReference type="PANTHER" id="PTHR10210:SF41">
    <property type="entry name" value="RIBOSE-PHOSPHATE PYROPHOSPHOKINASE 1, CHLOROPLASTIC"/>
    <property type="match status" value="1"/>
</dbReference>
<evidence type="ECO:0000313" key="11">
    <source>
        <dbReference type="EMBL" id="BBO24461.1"/>
    </source>
</evidence>
<keyword evidence="6 9" id="KW-0067">ATP-binding</keyword>
<feature type="binding site" evidence="9">
    <location>
        <position position="192"/>
    </location>
    <ligand>
        <name>Mg(2+)</name>
        <dbReference type="ChEBI" id="CHEBI:18420"/>
    </ligand>
</feature>
<keyword evidence="4 9" id="KW-0547">Nucleotide-binding</keyword>
<evidence type="ECO:0000259" key="10">
    <source>
        <dbReference type="Pfam" id="PF13793"/>
    </source>
</evidence>
<keyword evidence="2 9" id="KW-0479">Metal-binding</keyword>
<dbReference type="Pfam" id="PF14572">
    <property type="entry name" value="Pribosyl_synth"/>
    <property type="match status" value="1"/>
</dbReference>
<dbReference type="PANTHER" id="PTHR10210">
    <property type="entry name" value="RIBOSE-PHOSPHATE DIPHOSPHOKINASE FAMILY MEMBER"/>
    <property type="match status" value="1"/>
</dbReference>
<dbReference type="GO" id="GO:0005524">
    <property type="term" value="F:ATP binding"/>
    <property type="evidence" value="ECO:0007669"/>
    <property type="project" value="UniProtKB-KW"/>
</dbReference>
<dbReference type="GO" id="GO:0000287">
    <property type="term" value="F:magnesium ion binding"/>
    <property type="evidence" value="ECO:0007669"/>
    <property type="project" value="UniProtKB-UniRule"/>
</dbReference>
<proteinExistence type="inferred from homology"/>
<accession>A0A809SAP5</accession>
<evidence type="ECO:0000256" key="4">
    <source>
        <dbReference type="ARBA" id="ARBA00022741"/>
    </source>
</evidence>
<dbReference type="AlphaFoldDB" id="A0A809SAP5"/>
<evidence type="ECO:0000256" key="3">
    <source>
        <dbReference type="ARBA" id="ARBA00022727"/>
    </source>
</evidence>
<dbReference type="InterPro" id="IPR000842">
    <property type="entry name" value="PRib_PP_synth_CS"/>
</dbReference>
<evidence type="ECO:0000256" key="1">
    <source>
        <dbReference type="ARBA" id="ARBA00022679"/>
    </source>
</evidence>
<dbReference type="NCBIfam" id="TIGR01251">
    <property type="entry name" value="ribP_PPkin"/>
    <property type="match status" value="1"/>
</dbReference>
<dbReference type="GO" id="GO:0009156">
    <property type="term" value="P:ribonucleoside monophosphate biosynthetic process"/>
    <property type="evidence" value="ECO:0007669"/>
    <property type="project" value="InterPro"/>
</dbReference>
<evidence type="ECO:0000313" key="12">
    <source>
        <dbReference type="Proteomes" id="UP000662873"/>
    </source>
</evidence>
<feature type="binding site" evidence="9">
    <location>
        <begin position="58"/>
        <end position="60"/>
    </location>
    <ligand>
        <name>ATP</name>
        <dbReference type="ChEBI" id="CHEBI:30616"/>
    </ligand>
</feature>
<dbReference type="GO" id="GO:0006164">
    <property type="term" value="P:purine nucleotide biosynthetic process"/>
    <property type="evidence" value="ECO:0007669"/>
    <property type="project" value="TreeGrafter"/>
</dbReference>
<dbReference type="HAMAP" id="MF_00583_B">
    <property type="entry name" value="RibP_PPkinase_B"/>
    <property type="match status" value="1"/>
</dbReference>
<dbReference type="GO" id="GO:0002189">
    <property type="term" value="C:ribose phosphate diphosphokinase complex"/>
    <property type="evidence" value="ECO:0007669"/>
    <property type="project" value="TreeGrafter"/>
</dbReference>
<evidence type="ECO:0000256" key="6">
    <source>
        <dbReference type="ARBA" id="ARBA00022840"/>
    </source>
</evidence>
<feature type="binding site" evidence="9">
    <location>
        <position position="241"/>
    </location>
    <ligand>
        <name>D-ribose 5-phosphate</name>
        <dbReference type="ChEBI" id="CHEBI:78346"/>
    </ligand>
</feature>
<feature type="active site" evidence="9">
    <location>
        <position position="215"/>
    </location>
</feature>
<dbReference type="UniPathway" id="UPA00087">
    <property type="reaction ID" value="UER00172"/>
</dbReference>
<dbReference type="Pfam" id="PF13793">
    <property type="entry name" value="Pribosyltran_N"/>
    <property type="match status" value="1"/>
</dbReference>
<feature type="domain" description="Ribose-phosphate pyrophosphokinase N-terminal" evidence="10">
    <location>
        <begin position="25"/>
        <end position="141"/>
    </location>
</feature>
<organism evidence="11 12">
    <name type="scientific">Candidatus Nitrosymbiomonas proteolyticus</name>
    <dbReference type="NCBI Taxonomy" id="2608984"/>
    <lineage>
        <taxon>Bacteria</taxon>
        <taxon>Bacillati</taxon>
        <taxon>Armatimonadota</taxon>
        <taxon>Armatimonadota incertae sedis</taxon>
        <taxon>Candidatus Nitrosymbiomonas</taxon>
    </lineage>
</organism>
<name>A0A809SAP5_9BACT</name>
<dbReference type="GO" id="GO:0005737">
    <property type="term" value="C:cytoplasm"/>
    <property type="evidence" value="ECO:0007669"/>
    <property type="project" value="UniProtKB-SubCell"/>
</dbReference>
<dbReference type="InterPro" id="IPR000836">
    <property type="entry name" value="PRTase_dom"/>
</dbReference>
<reference evidence="11" key="1">
    <citation type="journal article" name="DNA Res.">
        <title>The physiological potential of anammox bacteria as revealed by their core genome structure.</title>
        <authorList>
            <person name="Okubo T."/>
            <person name="Toyoda A."/>
            <person name="Fukuhara K."/>
            <person name="Uchiyama I."/>
            <person name="Harigaya Y."/>
            <person name="Kuroiwa M."/>
            <person name="Suzuki T."/>
            <person name="Murakami Y."/>
            <person name="Suwa Y."/>
            <person name="Takami H."/>
        </authorList>
    </citation>
    <scope>NUCLEOTIDE SEQUENCE</scope>
    <source>
        <strain evidence="11">317325-2</strain>
    </source>
</reference>
<dbReference type="InterPro" id="IPR005946">
    <property type="entry name" value="Rib-P_diPkinase"/>
</dbReference>
<dbReference type="EMBL" id="AP021858">
    <property type="protein sequence ID" value="BBO24461.1"/>
    <property type="molecule type" value="Genomic_DNA"/>
</dbReference>
<evidence type="ECO:0000256" key="5">
    <source>
        <dbReference type="ARBA" id="ARBA00022777"/>
    </source>
</evidence>
<dbReference type="FunFam" id="3.40.50.2020:FF:000007">
    <property type="entry name" value="Ribose-phosphate pyrophosphokinase"/>
    <property type="match status" value="1"/>
</dbReference>
<dbReference type="CDD" id="cd06223">
    <property type="entry name" value="PRTases_typeI"/>
    <property type="match status" value="1"/>
</dbReference>
<dbReference type="EC" id="2.7.6.1" evidence="9"/>
<dbReference type="GO" id="GO:0016301">
    <property type="term" value="F:kinase activity"/>
    <property type="evidence" value="ECO:0007669"/>
    <property type="project" value="UniProtKB-KW"/>
</dbReference>
<comment type="cofactor">
    <cofactor evidence="9">
        <name>Mg(2+)</name>
        <dbReference type="ChEBI" id="CHEBI:18420"/>
    </cofactor>
    <text evidence="9">Binds 2 Mg(2+) ions per subunit.</text>
</comment>
<comment type="subunit">
    <text evidence="9">Homohexamer.</text>
</comment>
<comment type="similarity">
    <text evidence="9">Belongs to the ribose-phosphate pyrophosphokinase family. Class I subfamily.</text>
</comment>
<feature type="binding site" evidence="9">
    <location>
        <position position="151"/>
    </location>
    <ligand>
        <name>Mg(2+)</name>
        <dbReference type="ChEBI" id="CHEBI:18420"/>
    </ligand>
</feature>
<dbReference type="NCBIfam" id="NF002320">
    <property type="entry name" value="PRK01259.1"/>
    <property type="match status" value="1"/>
</dbReference>
<evidence type="ECO:0000256" key="9">
    <source>
        <dbReference type="HAMAP-Rule" id="MF_00583"/>
    </source>
</evidence>
<dbReference type="InterPro" id="IPR029057">
    <property type="entry name" value="PRTase-like"/>
</dbReference>
<dbReference type="SUPFAM" id="SSF53271">
    <property type="entry name" value="PRTase-like"/>
    <property type="match status" value="1"/>
</dbReference>
<evidence type="ECO:0000256" key="8">
    <source>
        <dbReference type="ARBA" id="ARBA00049535"/>
    </source>
</evidence>